<gene>
    <name evidence="1" type="ORF">FU658_10335</name>
</gene>
<evidence type="ECO:0008006" key="3">
    <source>
        <dbReference type="Google" id="ProtNLM"/>
    </source>
</evidence>
<dbReference type="EMBL" id="VRTS01000007">
    <property type="protein sequence ID" value="TXK60971.1"/>
    <property type="molecule type" value="Genomic_DNA"/>
</dbReference>
<dbReference type="Gene3D" id="3.40.50.1820">
    <property type="entry name" value="alpha/beta hydrolase"/>
    <property type="match status" value="1"/>
</dbReference>
<accession>A0A5C8KMI3</accession>
<dbReference type="AlphaFoldDB" id="A0A5C8KMI3"/>
<evidence type="ECO:0000313" key="2">
    <source>
        <dbReference type="Proteomes" id="UP000321248"/>
    </source>
</evidence>
<dbReference type="InterPro" id="IPR029058">
    <property type="entry name" value="AB_hydrolase_fold"/>
</dbReference>
<evidence type="ECO:0000313" key="1">
    <source>
        <dbReference type="EMBL" id="TXK60971.1"/>
    </source>
</evidence>
<sequence length="183" mass="20146">MEFCIRHERRCSALVLLVPAIPVPGRDVAETTPPSPLWQFVFDHVLQSDFVIWAVTRLRHEMLIETVLATPLDVYRNASPAEQARARAVVEGVFPVGPKRAGLENDARMTHAASAHAMELITAPTLAISTRDDLYDTAAGAEYAASRITDSRLIVFPSGGHAWLGHDQAVRDALVAFLDETRH</sequence>
<dbReference type="OrthoDB" id="9779853at2"/>
<name>A0A5C8KMI3_9GAMM</name>
<organism evidence="1 2">
    <name type="scientific">Alkalisalibacterium limincola</name>
    <dbReference type="NCBI Taxonomy" id="2699169"/>
    <lineage>
        <taxon>Bacteria</taxon>
        <taxon>Pseudomonadati</taxon>
        <taxon>Pseudomonadota</taxon>
        <taxon>Gammaproteobacteria</taxon>
        <taxon>Lysobacterales</taxon>
        <taxon>Lysobacteraceae</taxon>
        <taxon>Alkalisalibacterium</taxon>
    </lineage>
</organism>
<protein>
    <recommendedName>
        <fullName evidence="3">Alpha/beta hydrolase</fullName>
    </recommendedName>
</protein>
<proteinExistence type="predicted"/>
<dbReference type="Proteomes" id="UP000321248">
    <property type="component" value="Unassembled WGS sequence"/>
</dbReference>
<comment type="caution">
    <text evidence="1">The sequence shown here is derived from an EMBL/GenBank/DDBJ whole genome shotgun (WGS) entry which is preliminary data.</text>
</comment>
<keyword evidence="2" id="KW-1185">Reference proteome</keyword>
<dbReference type="SUPFAM" id="SSF53474">
    <property type="entry name" value="alpha/beta-Hydrolases"/>
    <property type="match status" value="1"/>
</dbReference>
<reference evidence="1 2" key="1">
    <citation type="submission" date="2019-08" db="EMBL/GenBank/DDBJ databases">
        <authorList>
            <person name="Karlyshev A.V."/>
        </authorList>
    </citation>
    <scope>NUCLEOTIDE SEQUENCE [LARGE SCALE GENOMIC DNA]</scope>
    <source>
        <strain evidence="1 2">Alg18-2.2</strain>
    </source>
</reference>